<dbReference type="AlphaFoldDB" id="A0AAD8ERT0"/>
<keyword evidence="3" id="KW-0325">Glycoprotein</keyword>
<keyword evidence="5" id="KW-0472">Membrane</keyword>
<organism evidence="6 7">
    <name type="scientific">Diploptera punctata</name>
    <name type="common">Pacific beetle cockroach</name>
    <dbReference type="NCBI Taxonomy" id="6984"/>
    <lineage>
        <taxon>Eukaryota</taxon>
        <taxon>Metazoa</taxon>
        <taxon>Ecdysozoa</taxon>
        <taxon>Arthropoda</taxon>
        <taxon>Hexapoda</taxon>
        <taxon>Insecta</taxon>
        <taxon>Pterygota</taxon>
        <taxon>Neoptera</taxon>
        <taxon>Polyneoptera</taxon>
        <taxon>Dictyoptera</taxon>
        <taxon>Blattodea</taxon>
        <taxon>Blaberoidea</taxon>
        <taxon>Blaberidae</taxon>
        <taxon>Diplopterinae</taxon>
        <taxon>Diploptera</taxon>
    </lineage>
</organism>
<keyword evidence="5" id="KW-1133">Transmembrane helix</keyword>
<dbReference type="GO" id="GO:0038039">
    <property type="term" value="C:G protein-coupled receptor heterodimeric complex"/>
    <property type="evidence" value="ECO:0007669"/>
    <property type="project" value="TreeGrafter"/>
</dbReference>
<dbReference type="InterPro" id="IPR028082">
    <property type="entry name" value="Peripla_BP_I"/>
</dbReference>
<dbReference type="Gene3D" id="3.40.50.2300">
    <property type="match status" value="1"/>
</dbReference>
<evidence type="ECO:0000256" key="3">
    <source>
        <dbReference type="ARBA" id="ARBA00023180"/>
    </source>
</evidence>
<dbReference type="PANTHER" id="PTHR10519">
    <property type="entry name" value="GABA-B RECEPTOR"/>
    <property type="match status" value="1"/>
</dbReference>
<feature type="transmembrane region" description="Helical" evidence="5">
    <location>
        <begin position="84"/>
        <end position="107"/>
    </location>
</feature>
<feature type="non-terminal residue" evidence="6">
    <location>
        <position position="1"/>
    </location>
</feature>
<evidence type="ECO:0000256" key="1">
    <source>
        <dbReference type="ARBA" id="ARBA00023040"/>
    </source>
</evidence>
<protein>
    <submittedName>
        <fullName evidence="6">Uncharacterized protein</fullName>
    </submittedName>
</protein>
<dbReference type="InterPro" id="IPR002455">
    <property type="entry name" value="GPCR3_GABA-B"/>
</dbReference>
<dbReference type="SUPFAM" id="SSF53822">
    <property type="entry name" value="Periplasmic binding protein-like I"/>
    <property type="match status" value="1"/>
</dbReference>
<evidence type="ECO:0000313" key="6">
    <source>
        <dbReference type="EMBL" id="KAJ9600358.1"/>
    </source>
</evidence>
<proteinExistence type="predicted"/>
<evidence type="ECO:0000313" key="7">
    <source>
        <dbReference type="Proteomes" id="UP001233999"/>
    </source>
</evidence>
<reference evidence="6" key="2">
    <citation type="submission" date="2023-05" db="EMBL/GenBank/DDBJ databases">
        <authorList>
            <person name="Fouks B."/>
        </authorList>
    </citation>
    <scope>NUCLEOTIDE SEQUENCE</scope>
    <source>
        <strain evidence="6">Stay&amp;Tobe</strain>
        <tissue evidence="6">Testes</tissue>
    </source>
</reference>
<keyword evidence="2" id="KW-0675">Receptor</keyword>
<gene>
    <name evidence="6" type="ORF">L9F63_009348</name>
</gene>
<keyword evidence="5" id="KW-0812">Transmembrane</keyword>
<dbReference type="GO" id="GO:0004965">
    <property type="term" value="F:G protein-coupled GABA receptor activity"/>
    <property type="evidence" value="ECO:0007669"/>
    <property type="project" value="InterPro"/>
</dbReference>
<feature type="non-terminal residue" evidence="6">
    <location>
        <position position="115"/>
    </location>
</feature>
<accession>A0AAD8ERT0</accession>
<dbReference type="Proteomes" id="UP001233999">
    <property type="component" value="Unassembled WGS sequence"/>
</dbReference>
<keyword evidence="1" id="KW-0297">G-protein coupled receptor</keyword>
<evidence type="ECO:0000256" key="2">
    <source>
        <dbReference type="ARBA" id="ARBA00023170"/>
    </source>
</evidence>
<name>A0AAD8ERT0_DIPPU</name>
<reference evidence="6" key="1">
    <citation type="journal article" date="2023" name="IScience">
        <title>Live-bearing cockroach genome reveals convergent evolutionary mechanisms linked to viviparity in insects and beyond.</title>
        <authorList>
            <person name="Fouks B."/>
            <person name="Harrison M.C."/>
            <person name="Mikhailova A.A."/>
            <person name="Marchal E."/>
            <person name="English S."/>
            <person name="Carruthers M."/>
            <person name="Jennings E.C."/>
            <person name="Chiamaka E.L."/>
            <person name="Frigard R.A."/>
            <person name="Pippel M."/>
            <person name="Attardo G.M."/>
            <person name="Benoit J.B."/>
            <person name="Bornberg-Bauer E."/>
            <person name="Tobe S.S."/>
        </authorList>
    </citation>
    <scope>NUCLEOTIDE SEQUENCE</scope>
    <source>
        <strain evidence="6">Stay&amp;Tobe</strain>
    </source>
</reference>
<comment type="caution">
    <text evidence="6">The sequence shown here is derived from an EMBL/GenBank/DDBJ whole genome shotgun (WGS) entry which is preliminary data.</text>
</comment>
<evidence type="ECO:0000256" key="4">
    <source>
        <dbReference type="ARBA" id="ARBA00023224"/>
    </source>
</evidence>
<dbReference type="EMBL" id="JASPKZ010000426">
    <property type="protein sequence ID" value="KAJ9600358.1"/>
    <property type="molecule type" value="Genomic_DNA"/>
</dbReference>
<dbReference type="PANTHER" id="PTHR10519:SF74">
    <property type="entry name" value="GAMMA-AMINOBUTYRIC ACID TYPE B RECEPTOR SUBUNIT 2"/>
    <property type="match status" value="1"/>
</dbReference>
<sequence>PTVTDQLRNYWYVAVTGPVRFYDNERKASILLKQFQNGSEVKIGEFNGVTEQLDLTRGHAIRWHGRYPPKDRTLQIFEHSHVNITIYSLLAGTASMGIIMAIAFLVINITYRNQR</sequence>
<keyword evidence="7" id="KW-1185">Reference proteome</keyword>
<dbReference type="GO" id="GO:0007214">
    <property type="term" value="P:gamma-aminobutyric acid signaling pathway"/>
    <property type="evidence" value="ECO:0007669"/>
    <property type="project" value="TreeGrafter"/>
</dbReference>
<keyword evidence="4" id="KW-0807">Transducer</keyword>
<evidence type="ECO:0000256" key="5">
    <source>
        <dbReference type="SAM" id="Phobius"/>
    </source>
</evidence>